<proteinExistence type="predicted"/>
<dbReference type="AlphaFoldDB" id="A0A3R7FI18"/>
<feature type="region of interest" description="Disordered" evidence="1">
    <location>
        <begin position="1"/>
        <end position="69"/>
    </location>
</feature>
<evidence type="ECO:0000256" key="1">
    <source>
        <dbReference type="SAM" id="MobiDB-lite"/>
    </source>
</evidence>
<accession>A0A3R7FI18</accession>
<feature type="compositionally biased region" description="Gly residues" evidence="1">
    <location>
        <begin position="23"/>
        <end position="39"/>
    </location>
</feature>
<dbReference type="Proteomes" id="UP000028058">
    <property type="component" value="Unassembled WGS sequence"/>
</dbReference>
<sequence>MPQRAPRGCLFGTARARGREGGGPDGAPGTRRAGGGLYGRAGDTALGQGLPDSLSSARRGHDLTVRAEV</sequence>
<evidence type="ECO:0000313" key="3">
    <source>
        <dbReference type="Proteomes" id="UP000028058"/>
    </source>
</evidence>
<feature type="compositionally biased region" description="Basic and acidic residues" evidence="1">
    <location>
        <begin position="59"/>
        <end position="69"/>
    </location>
</feature>
<protein>
    <submittedName>
        <fullName evidence="2">Uncharacterized protein</fullName>
    </submittedName>
</protein>
<comment type="caution">
    <text evidence="2">The sequence shown here is derived from an EMBL/GenBank/DDBJ whole genome shotgun (WGS) entry which is preliminary data.</text>
</comment>
<evidence type="ECO:0000313" key="2">
    <source>
        <dbReference type="EMBL" id="RKM97445.1"/>
    </source>
</evidence>
<keyword evidence="3" id="KW-1185">Reference proteome</keyword>
<reference evidence="2 3" key="1">
    <citation type="journal article" date="2014" name="Genome Announc.">
        <title>Draft Genome Sequence of Streptomyces fradiae ATCC 19609, a Strain Highly Sensitive to Antibiotics.</title>
        <authorList>
            <person name="Bekker O.B."/>
            <person name="Klimina K.M."/>
            <person name="Vatlin A.A."/>
            <person name="Zakharevich N.V."/>
            <person name="Kasianov A.S."/>
            <person name="Danilenko V.N."/>
        </authorList>
    </citation>
    <scope>NUCLEOTIDE SEQUENCE [LARGE SCALE GENOMIC DNA]</scope>
    <source>
        <strain evidence="2 3">ATCC 19609</strain>
    </source>
</reference>
<organism evidence="2 3">
    <name type="scientific">Streptomyces xinghaiensis</name>
    <dbReference type="NCBI Taxonomy" id="1038928"/>
    <lineage>
        <taxon>Bacteria</taxon>
        <taxon>Bacillati</taxon>
        <taxon>Actinomycetota</taxon>
        <taxon>Actinomycetes</taxon>
        <taxon>Kitasatosporales</taxon>
        <taxon>Streptomycetaceae</taxon>
        <taxon>Streptomyces</taxon>
    </lineage>
</organism>
<name>A0A3R7FI18_9ACTN</name>
<dbReference type="EMBL" id="JNAD02000003">
    <property type="protein sequence ID" value="RKM97445.1"/>
    <property type="molecule type" value="Genomic_DNA"/>
</dbReference>
<gene>
    <name evidence="2" type="ORF">SFRA_009615</name>
</gene>